<evidence type="ECO:0000256" key="3">
    <source>
        <dbReference type="ARBA" id="ARBA00023002"/>
    </source>
</evidence>
<organism evidence="5 6">
    <name type="scientific">Gemmatirosa kalamazoonensis</name>
    <dbReference type="NCBI Taxonomy" id="861299"/>
    <lineage>
        <taxon>Bacteria</taxon>
        <taxon>Pseudomonadati</taxon>
        <taxon>Gemmatimonadota</taxon>
        <taxon>Gemmatimonadia</taxon>
        <taxon>Gemmatimonadales</taxon>
        <taxon>Gemmatimonadaceae</taxon>
        <taxon>Gemmatirosa</taxon>
    </lineage>
</organism>
<dbReference type="AlphaFoldDB" id="W0RJ67"/>
<sequence>MTTRTTGARPRVICHMMASVDGRIVTDGWPLSAEGRRQYEQVHATFEPDAWICGRVTMEQHFASGTRADADVADTYDGPAREDFVAPGEHDSYAIAVDPRGKLVWESGDMDGDHVVAVLNVRVSDDYLATLRARGVSYLLAGDDDVDLPLALEKLAARFGIRMLMLEGGGGINGSLLRAGLIDEISLLVAPVADGRVGTATLFDVAGGDDAPHRLALESVERRPDDMLWLRYRLGTR</sequence>
<evidence type="ECO:0000313" key="5">
    <source>
        <dbReference type="EMBL" id="AHG89463.1"/>
    </source>
</evidence>
<dbReference type="PANTHER" id="PTHR38011">
    <property type="entry name" value="DIHYDROFOLATE REDUCTASE FAMILY PROTEIN (AFU_ORTHOLOGUE AFUA_8G06820)"/>
    <property type="match status" value="1"/>
</dbReference>
<dbReference type="Proteomes" id="UP000019151">
    <property type="component" value="Chromosome"/>
</dbReference>
<dbReference type="Gene3D" id="3.40.430.10">
    <property type="entry name" value="Dihydrofolate Reductase, subunit A"/>
    <property type="match status" value="1"/>
</dbReference>
<keyword evidence="2" id="KW-0521">NADP</keyword>
<keyword evidence="6" id="KW-1185">Reference proteome</keyword>
<dbReference type="eggNOG" id="COG1985">
    <property type="taxonomic scope" value="Bacteria"/>
</dbReference>
<evidence type="ECO:0000256" key="1">
    <source>
        <dbReference type="ARBA" id="ARBA00005104"/>
    </source>
</evidence>
<dbReference type="InterPro" id="IPR024072">
    <property type="entry name" value="DHFR-like_dom_sf"/>
</dbReference>
<dbReference type="OrthoDB" id="9800865at2"/>
<protein>
    <submittedName>
        <fullName evidence="5">Bifunctional deaminase-reductase domain protein</fullName>
    </submittedName>
</protein>
<dbReference type="InterPro" id="IPR050765">
    <property type="entry name" value="Riboflavin_Biosynth_HTPR"/>
</dbReference>
<keyword evidence="3" id="KW-0560">Oxidoreductase</keyword>
<dbReference type="HOGENOM" id="CLU_073038_1_0_0"/>
<gene>
    <name evidence="5" type="ORF">J421_1926</name>
</gene>
<evidence type="ECO:0000256" key="2">
    <source>
        <dbReference type="ARBA" id="ARBA00022857"/>
    </source>
</evidence>
<feature type="domain" description="Bacterial bifunctional deaminase-reductase C-terminal" evidence="4">
    <location>
        <begin position="10"/>
        <end position="227"/>
    </location>
</feature>
<name>W0RJ67_9BACT</name>
<dbReference type="EMBL" id="CP007128">
    <property type="protein sequence ID" value="AHG89463.1"/>
    <property type="molecule type" value="Genomic_DNA"/>
</dbReference>
<dbReference type="Pfam" id="PF01872">
    <property type="entry name" value="RibD_C"/>
    <property type="match status" value="1"/>
</dbReference>
<dbReference type="PANTHER" id="PTHR38011:SF7">
    <property type="entry name" value="2,5-DIAMINO-6-RIBOSYLAMINO-4(3H)-PYRIMIDINONE 5'-PHOSPHATE REDUCTASE"/>
    <property type="match status" value="1"/>
</dbReference>
<comment type="pathway">
    <text evidence="1">Cofactor biosynthesis; riboflavin biosynthesis.</text>
</comment>
<dbReference type="GO" id="GO:0008703">
    <property type="term" value="F:5-amino-6-(5-phosphoribosylamino)uracil reductase activity"/>
    <property type="evidence" value="ECO:0007669"/>
    <property type="project" value="InterPro"/>
</dbReference>
<evidence type="ECO:0000313" key="6">
    <source>
        <dbReference type="Proteomes" id="UP000019151"/>
    </source>
</evidence>
<dbReference type="InParanoid" id="W0RJ67"/>
<dbReference type="RefSeq" id="WP_025410959.1">
    <property type="nucleotide sequence ID" value="NZ_CP007128.1"/>
</dbReference>
<dbReference type="SUPFAM" id="SSF53597">
    <property type="entry name" value="Dihydrofolate reductase-like"/>
    <property type="match status" value="1"/>
</dbReference>
<dbReference type="STRING" id="861299.J421_1926"/>
<evidence type="ECO:0000259" key="4">
    <source>
        <dbReference type="Pfam" id="PF01872"/>
    </source>
</evidence>
<dbReference type="GO" id="GO:0009231">
    <property type="term" value="P:riboflavin biosynthetic process"/>
    <property type="evidence" value="ECO:0007669"/>
    <property type="project" value="InterPro"/>
</dbReference>
<proteinExistence type="predicted"/>
<accession>W0RJ67</accession>
<reference evidence="5 6" key="1">
    <citation type="journal article" date="2014" name="Genome Announc.">
        <title>Genome Sequence and Methylome of Soil Bacterium Gemmatirosa kalamazoonensis KBS708T, a Member of the Rarely Cultivated Gemmatimonadetes Phylum.</title>
        <authorList>
            <person name="Debruyn J.M."/>
            <person name="Radosevich M."/>
            <person name="Wommack K.E."/>
            <person name="Polson S.W."/>
            <person name="Hauser L.J."/>
            <person name="Fawaz M.N."/>
            <person name="Korlach J."/>
            <person name="Tsai Y.C."/>
        </authorList>
    </citation>
    <scope>NUCLEOTIDE SEQUENCE [LARGE SCALE GENOMIC DNA]</scope>
    <source>
        <strain evidence="5 6">KBS708</strain>
    </source>
</reference>
<dbReference type="InterPro" id="IPR002734">
    <property type="entry name" value="RibDG_C"/>
</dbReference>
<dbReference type="KEGG" id="gba:J421_1926"/>